<organism evidence="3 4">
    <name type="scientific">Coemansia interrupta</name>
    <dbReference type="NCBI Taxonomy" id="1126814"/>
    <lineage>
        <taxon>Eukaryota</taxon>
        <taxon>Fungi</taxon>
        <taxon>Fungi incertae sedis</taxon>
        <taxon>Zoopagomycota</taxon>
        <taxon>Kickxellomycotina</taxon>
        <taxon>Kickxellomycetes</taxon>
        <taxon>Kickxellales</taxon>
        <taxon>Kickxellaceae</taxon>
        <taxon>Coemansia</taxon>
    </lineage>
</organism>
<feature type="compositionally biased region" description="Low complexity" evidence="1">
    <location>
        <begin position="533"/>
        <end position="558"/>
    </location>
</feature>
<dbReference type="PROSITE" id="PS50033">
    <property type="entry name" value="UBX"/>
    <property type="match status" value="1"/>
</dbReference>
<gene>
    <name evidence="3" type="ORF">GGI15_001340</name>
</gene>
<accession>A0A9W8LNQ2</accession>
<protein>
    <recommendedName>
        <fullName evidence="2">UBX domain-containing protein</fullName>
    </recommendedName>
</protein>
<dbReference type="GO" id="GO:0006886">
    <property type="term" value="P:intracellular protein transport"/>
    <property type="evidence" value="ECO:0007669"/>
    <property type="project" value="TreeGrafter"/>
</dbReference>
<dbReference type="EMBL" id="JANBUM010000049">
    <property type="protein sequence ID" value="KAJ2786666.1"/>
    <property type="molecule type" value="Genomic_DNA"/>
</dbReference>
<feature type="compositionally biased region" description="Polar residues" evidence="1">
    <location>
        <begin position="306"/>
        <end position="323"/>
    </location>
</feature>
<dbReference type="GO" id="GO:0005737">
    <property type="term" value="C:cytoplasm"/>
    <property type="evidence" value="ECO:0007669"/>
    <property type="project" value="TreeGrafter"/>
</dbReference>
<dbReference type="SUPFAM" id="SSF54236">
    <property type="entry name" value="Ubiquitin-like"/>
    <property type="match status" value="2"/>
</dbReference>
<feature type="region of interest" description="Disordered" evidence="1">
    <location>
        <begin position="184"/>
        <end position="203"/>
    </location>
</feature>
<dbReference type="AlphaFoldDB" id="A0A9W8LNQ2"/>
<dbReference type="GO" id="GO:0005634">
    <property type="term" value="C:nucleus"/>
    <property type="evidence" value="ECO:0007669"/>
    <property type="project" value="TreeGrafter"/>
</dbReference>
<name>A0A9W8LNQ2_9FUNG</name>
<feature type="domain" description="UBX" evidence="2">
    <location>
        <begin position="399"/>
        <end position="476"/>
    </location>
</feature>
<dbReference type="GO" id="GO:0012506">
    <property type="term" value="C:vesicle membrane"/>
    <property type="evidence" value="ECO:0007669"/>
    <property type="project" value="TreeGrafter"/>
</dbReference>
<dbReference type="InterPro" id="IPR059238">
    <property type="entry name" value="UBX1_UBXN9"/>
</dbReference>
<dbReference type="InterPro" id="IPR029071">
    <property type="entry name" value="Ubiquitin-like_domsf"/>
</dbReference>
<dbReference type="CDD" id="cd17075">
    <property type="entry name" value="UBX1_UBXN9"/>
    <property type="match status" value="1"/>
</dbReference>
<sequence length="579" mass="61576">MSSSVTIVYGTERTVSIKTTPTTTLQAVVNSACEKIPGSLNPENQALVYNGKVMDLSLTIRFANLPQNARLKLTSRSNAASVASSSSNSAVNRSRNAASSSPKPQPQKKQAVDGPVKVALQVVGSGRVIGDYAPSATLWDVLTATEARSGGALNLTNKFRVPESGSLSPLERGLNYLSGMIGRGPVSGNNSETEDARSGASTPRQIYQQPVLVVLNKEFSASDEMQATSLKSLGFAGGSSVMIRLSFRDSASGPIPSSSPKEPQTVQPASAVPVIVAPAAKPQSPVALGISTPAANDNNVHKPEPATQSIPRQNTSNVVSKGDSSLLATRQVHVYDKPSESAASRIVLPDSFYDNDDSSSDLKLLISIQRSRQAESERGFRSRIKQEQEEEQKHQQLKEKFSKTAIRFRFPDMVQVQATFMSSDKIEELFRFVREIMAVPQAVQTLFIQPPVQDLGSMAGVTLFDAKLTPAAVVHVRLQQGMSAKVATSDLLKQHVWDAVETLDVPVSAGDTPEQGPESESKGKENANDEKATPVSAAASASASPSAPSLASNPASGSTRANADGPRMPKWFLAGQRRA</sequence>
<dbReference type="PANTHER" id="PTHR46467:SF1">
    <property type="entry name" value="TETHER CONTAINING UBX DOMAIN FOR GLUT4"/>
    <property type="match status" value="1"/>
</dbReference>
<dbReference type="OrthoDB" id="440781at2759"/>
<dbReference type="InterPro" id="IPR021569">
    <property type="entry name" value="TUG-UBL1"/>
</dbReference>
<feature type="region of interest" description="Disordered" evidence="1">
    <location>
        <begin position="74"/>
        <end position="113"/>
    </location>
</feature>
<dbReference type="PANTHER" id="PTHR46467">
    <property type="entry name" value="TETHER CONTAINING UBX DOMAIN FOR GLUT4"/>
    <property type="match status" value="1"/>
</dbReference>
<dbReference type="Pfam" id="PF11470">
    <property type="entry name" value="TUG-UBL1"/>
    <property type="match status" value="1"/>
</dbReference>
<reference evidence="3" key="1">
    <citation type="submission" date="2022-07" db="EMBL/GenBank/DDBJ databases">
        <title>Phylogenomic reconstructions and comparative analyses of Kickxellomycotina fungi.</title>
        <authorList>
            <person name="Reynolds N.K."/>
            <person name="Stajich J.E."/>
            <person name="Barry K."/>
            <person name="Grigoriev I.V."/>
            <person name="Crous P."/>
            <person name="Smith M.E."/>
        </authorList>
    </citation>
    <scope>NUCLEOTIDE SEQUENCE</scope>
    <source>
        <strain evidence="3">BCRC 34489</strain>
    </source>
</reference>
<feature type="region of interest" description="Disordered" evidence="1">
    <location>
        <begin position="287"/>
        <end position="323"/>
    </location>
</feature>
<evidence type="ECO:0000259" key="2">
    <source>
        <dbReference type="PROSITE" id="PS50033"/>
    </source>
</evidence>
<evidence type="ECO:0000313" key="3">
    <source>
        <dbReference type="EMBL" id="KAJ2786666.1"/>
    </source>
</evidence>
<evidence type="ECO:0000256" key="1">
    <source>
        <dbReference type="SAM" id="MobiDB-lite"/>
    </source>
</evidence>
<feature type="compositionally biased region" description="Basic and acidic residues" evidence="1">
    <location>
        <begin position="519"/>
        <end position="532"/>
    </location>
</feature>
<comment type="caution">
    <text evidence="3">The sequence shown here is derived from an EMBL/GenBank/DDBJ whole genome shotgun (WGS) entry which is preliminary data.</text>
</comment>
<dbReference type="InterPro" id="IPR001012">
    <property type="entry name" value="UBX_dom"/>
</dbReference>
<dbReference type="Proteomes" id="UP001140172">
    <property type="component" value="Unassembled WGS sequence"/>
</dbReference>
<feature type="region of interest" description="Disordered" evidence="1">
    <location>
        <begin position="504"/>
        <end position="579"/>
    </location>
</feature>
<proteinExistence type="predicted"/>
<keyword evidence="4" id="KW-1185">Reference proteome</keyword>
<feature type="compositionally biased region" description="Low complexity" evidence="1">
    <location>
        <begin position="75"/>
        <end position="102"/>
    </location>
</feature>
<dbReference type="CDD" id="cd16105">
    <property type="entry name" value="Ubl_ASPSCR1_like"/>
    <property type="match status" value="1"/>
</dbReference>
<evidence type="ECO:0000313" key="4">
    <source>
        <dbReference type="Proteomes" id="UP001140172"/>
    </source>
</evidence>
<dbReference type="Gene3D" id="3.10.20.90">
    <property type="entry name" value="Phosphatidylinositol 3-kinase Catalytic Subunit, Chain A, domain 1"/>
    <property type="match status" value="2"/>
</dbReference>